<comment type="caution">
    <text evidence="1">The sequence shown here is derived from an EMBL/GenBank/DDBJ whole genome shotgun (WGS) entry which is preliminary data.</text>
</comment>
<dbReference type="Proteomes" id="UP001491310">
    <property type="component" value="Unassembled WGS sequence"/>
</dbReference>
<reference evidence="1 2" key="1">
    <citation type="journal article" date="2024" name="Nat. Commun.">
        <title>Phylogenomics reveals the evolutionary origins of lichenization in chlorophyte algae.</title>
        <authorList>
            <person name="Puginier C."/>
            <person name="Libourel C."/>
            <person name="Otte J."/>
            <person name="Skaloud P."/>
            <person name="Haon M."/>
            <person name="Grisel S."/>
            <person name="Petersen M."/>
            <person name="Berrin J.G."/>
            <person name="Delaux P.M."/>
            <person name="Dal Grande F."/>
            <person name="Keller J."/>
        </authorList>
    </citation>
    <scope>NUCLEOTIDE SEQUENCE [LARGE SCALE GENOMIC DNA]</scope>
    <source>
        <strain evidence="1 2">SAG 216-7</strain>
    </source>
</reference>
<protein>
    <submittedName>
        <fullName evidence="1">Uncharacterized protein</fullName>
    </submittedName>
</protein>
<gene>
    <name evidence="1" type="ORF">WJX75_004748</name>
</gene>
<evidence type="ECO:0000313" key="2">
    <source>
        <dbReference type="Proteomes" id="UP001491310"/>
    </source>
</evidence>
<organism evidence="1 2">
    <name type="scientific">Coccomyxa subellipsoidea</name>
    <dbReference type="NCBI Taxonomy" id="248742"/>
    <lineage>
        <taxon>Eukaryota</taxon>
        <taxon>Viridiplantae</taxon>
        <taxon>Chlorophyta</taxon>
        <taxon>core chlorophytes</taxon>
        <taxon>Trebouxiophyceae</taxon>
        <taxon>Trebouxiophyceae incertae sedis</taxon>
        <taxon>Coccomyxaceae</taxon>
        <taxon>Coccomyxa</taxon>
    </lineage>
</organism>
<dbReference type="EMBL" id="JALJOT010000003">
    <property type="protein sequence ID" value="KAK9916601.1"/>
    <property type="molecule type" value="Genomic_DNA"/>
</dbReference>
<accession>A0ABR2YY44</accession>
<keyword evidence="2" id="KW-1185">Reference proteome</keyword>
<sequence>MTVDEDIDTHEGKPRLATLLIHNFSLKGGLYRVPDQFNAYDPTSRPPRPLSKAGSIADLSRVQYYESVSGLVL</sequence>
<name>A0ABR2YY44_9CHLO</name>
<evidence type="ECO:0000313" key="1">
    <source>
        <dbReference type="EMBL" id="KAK9916601.1"/>
    </source>
</evidence>
<proteinExistence type="predicted"/>